<dbReference type="InterPro" id="IPR029063">
    <property type="entry name" value="SAM-dependent_MTases_sf"/>
</dbReference>
<evidence type="ECO:0008006" key="3">
    <source>
        <dbReference type="Google" id="ProtNLM"/>
    </source>
</evidence>
<dbReference type="AlphaFoldDB" id="A0A9W8RZS1"/>
<keyword evidence="2" id="KW-1185">Reference proteome</keyword>
<dbReference type="OrthoDB" id="2013972at2759"/>
<evidence type="ECO:0000313" key="1">
    <source>
        <dbReference type="EMBL" id="KAJ4258257.1"/>
    </source>
</evidence>
<dbReference type="Proteomes" id="UP001152049">
    <property type="component" value="Unassembled WGS sequence"/>
</dbReference>
<gene>
    <name evidence="1" type="ORF">NW762_008406</name>
</gene>
<protein>
    <recommendedName>
        <fullName evidence="3">Methyltransferase</fullName>
    </recommendedName>
</protein>
<sequence>MRGYFMSDDDSIKNAKNADAWAVAVRESSTKFGKPIDCVTEWKDKLIKAGFEDVHQKILKMPIGSWPKDPVLKEVGKCQLIQSCLAIDSYTPMLVEKVLGWSKEESQVLMENAKKELHDPSIHGYMPVYFIYGRKP</sequence>
<proteinExistence type="predicted"/>
<accession>A0A9W8RZS1</accession>
<reference evidence="1" key="1">
    <citation type="submission" date="2022-09" db="EMBL/GenBank/DDBJ databases">
        <title>Fusarium specimens isolated from Avocado Roots.</title>
        <authorList>
            <person name="Stajich J."/>
            <person name="Roper C."/>
            <person name="Heimlech-Rivalta G."/>
        </authorList>
    </citation>
    <scope>NUCLEOTIDE SEQUENCE</scope>
    <source>
        <strain evidence="1">CF00136</strain>
    </source>
</reference>
<organism evidence="1 2">
    <name type="scientific">Fusarium torreyae</name>
    <dbReference type="NCBI Taxonomy" id="1237075"/>
    <lineage>
        <taxon>Eukaryota</taxon>
        <taxon>Fungi</taxon>
        <taxon>Dikarya</taxon>
        <taxon>Ascomycota</taxon>
        <taxon>Pezizomycotina</taxon>
        <taxon>Sordariomycetes</taxon>
        <taxon>Hypocreomycetidae</taxon>
        <taxon>Hypocreales</taxon>
        <taxon>Nectriaceae</taxon>
        <taxon>Fusarium</taxon>
    </lineage>
</organism>
<dbReference type="SUPFAM" id="SSF53335">
    <property type="entry name" value="S-adenosyl-L-methionine-dependent methyltransferases"/>
    <property type="match status" value="1"/>
</dbReference>
<name>A0A9W8RZS1_9HYPO</name>
<comment type="caution">
    <text evidence="1">The sequence shown here is derived from an EMBL/GenBank/DDBJ whole genome shotgun (WGS) entry which is preliminary data.</text>
</comment>
<evidence type="ECO:0000313" key="2">
    <source>
        <dbReference type="Proteomes" id="UP001152049"/>
    </source>
</evidence>
<dbReference type="EMBL" id="JAOQAZ010000016">
    <property type="protein sequence ID" value="KAJ4258257.1"/>
    <property type="molecule type" value="Genomic_DNA"/>
</dbReference>